<keyword evidence="7 9" id="KW-0460">Magnesium</keyword>
<dbReference type="EC" id="2.7.8.13" evidence="7 8"/>
<protein>
    <recommendedName>
        <fullName evidence="7 8">Phospho-N-acetylmuramoyl-pentapeptide-transferase</fullName>
        <ecNumber evidence="7 8">2.7.8.13</ecNumber>
    </recommendedName>
    <alternativeName>
        <fullName evidence="7">UDP-MurNAc-pentapeptide phosphotransferase</fullName>
    </alternativeName>
</protein>
<dbReference type="GO" id="GO:0008360">
    <property type="term" value="P:regulation of cell shape"/>
    <property type="evidence" value="ECO:0007669"/>
    <property type="project" value="UniProtKB-KW"/>
</dbReference>
<comment type="similarity">
    <text evidence="2 7">Belongs to the glycosyltransferase 4 family. MraY subfamily.</text>
</comment>
<keyword evidence="7 9" id="KW-0479">Metal-binding</keyword>
<gene>
    <name evidence="7" type="primary">mraY</name>
    <name evidence="10" type="ORF">ENP94_02705</name>
    <name evidence="11" type="ORF">ENS16_01800</name>
</gene>
<evidence type="ECO:0000256" key="9">
    <source>
        <dbReference type="PIRSR" id="PIRSR600715-1"/>
    </source>
</evidence>
<keyword evidence="7" id="KW-1003">Cell membrane</keyword>
<evidence type="ECO:0000256" key="2">
    <source>
        <dbReference type="ARBA" id="ARBA00005583"/>
    </source>
</evidence>
<evidence type="ECO:0000256" key="6">
    <source>
        <dbReference type="ARBA" id="ARBA00023136"/>
    </source>
</evidence>
<keyword evidence="7" id="KW-0573">Peptidoglycan synthesis</keyword>
<feature type="binding site" evidence="9">
    <location>
        <position position="268"/>
    </location>
    <ligand>
        <name>Mg(2+)</name>
        <dbReference type="ChEBI" id="CHEBI:18420"/>
    </ligand>
</feature>
<feature type="transmembrane region" description="Helical" evidence="7">
    <location>
        <begin position="97"/>
        <end position="114"/>
    </location>
</feature>
<dbReference type="PROSITE" id="PS01348">
    <property type="entry name" value="MRAY_2"/>
    <property type="match status" value="1"/>
</dbReference>
<comment type="cofactor">
    <cofactor evidence="7 9">
        <name>Mg(2+)</name>
        <dbReference type="ChEBI" id="CHEBI:18420"/>
    </cofactor>
</comment>
<dbReference type="GO" id="GO:0009252">
    <property type="term" value="P:peptidoglycan biosynthetic process"/>
    <property type="evidence" value="ECO:0007669"/>
    <property type="project" value="UniProtKB-UniRule"/>
</dbReference>
<comment type="catalytic activity">
    <reaction evidence="7">
        <text>UDP-N-acetyl-alpha-D-muramoyl-L-alanyl-gamma-D-glutamyl-meso-2,6-diaminopimeloyl-D-alanyl-D-alanine + di-trans,octa-cis-undecaprenyl phosphate = di-trans,octa-cis-undecaprenyl diphospho-N-acetyl-alpha-D-muramoyl-L-alanyl-D-glutamyl-meso-2,6-diaminopimeloyl-D-alanyl-D-alanine + UMP</text>
        <dbReference type="Rhea" id="RHEA:28386"/>
        <dbReference type="ChEBI" id="CHEBI:57865"/>
        <dbReference type="ChEBI" id="CHEBI:60392"/>
        <dbReference type="ChEBI" id="CHEBI:61386"/>
        <dbReference type="ChEBI" id="CHEBI:61387"/>
        <dbReference type="EC" id="2.7.8.13"/>
    </reaction>
</comment>
<evidence type="ECO:0000256" key="5">
    <source>
        <dbReference type="ARBA" id="ARBA00022989"/>
    </source>
</evidence>
<dbReference type="Pfam" id="PF00953">
    <property type="entry name" value="Glycos_transf_4"/>
    <property type="match status" value="1"/>
</dbReference>
<name>A0A7C1RY79_UNCW3</name>
<keyword evidence="5 7" id="KW-1133">Transmembrane helix</keyword>
<feature type="transmembrane region" description="Helical" evidence="7">
    <location>
        <begin position="233"/>
        <end position="257"/>
    </location>
</feature>
<keyword evidence="7" id="KW-0961">Cell wall biogenesis/degradation</keyword>
<feature type="transmembrane region" description="Helical" evidence="7">
    <location>
        <begin position="163"/>
        <end position="186"/>
    </location>
</feature>
<evidence type="ECO:0000256" key="7">
    <source>
        <dbReference type="HAMAP-Rule" id="MF_00038"/>
    </source>
</evidence>
<keyword evidence="3 7" id="KW-0808">Transferase</keyword>
<comment type="caution">
    <text evidence="10">The sequence shown here is derived from an EMBL/GenBank/DDBJ whole genome shotgun (WGS) entry which is preliminary data.</text>
</comment>
<accession>A0A7C1RY79</accession>
<dbReference type="EMBL" id="DSLG01000003">
    <property type="protein sequence ID" value="HEA86902.1"/>
    <property type="molecule type" value="Genomic_DNA"/>
</dbReference>
<evidence type="ECO:0000256" key="1">
    <source>
        <dbReference type="ARBA" id="ARBA00004141"/>
    </source>
</evidence>
<dbReference type="HAMAP" id="MF_00038">
    <property type="entry name" value="MraY"/>
    <property type="match status" value="1"/>
</dbReference>
<dbReference type="InterPro" id="IPR000715">
    <property type="entry name" value="Glycosyl_transferase_4"/>
</dbReference>
<dbReference type="InterPro" id="IPR003524">
    <property type="entry name" value="PNAcMuramoyl-5peptid_Trfase"/>
</dbReference>
<dbReference type="GO" id="GO:0071555">
    <property type="term" value="P:cell wall organization"/>
    <property type="evidence" value="ECO:0007669"/>
    <property type="project" value="UniProtKB-KW"/>
</dbReference>
<dbReference type="PANTHER" id="PTHR22926">
    <property type="entry name" value="PHOSPHO-N-ACETYLMURAMOYL-PENTAPEPTIDE-TRANSFERASE"/>
    <property type="match status" value="1"/>
</dbReference>
<dbReference type="GO" id="GO:0008963">
    <property type="term" value="F:phospho-N-acetylmuramoyl-pentapeptide-transferase activity"/>
    <property type="evidence" value="ECO:0007669"/>
    <property type="project" value="UniProtKB-UniRule"/>
</dbReference>
<feature type="transmembrane region" description="Helical" evidence="7">
    <location>
        <begin position="134"/>
        <end position="151"/>
    </location>
</feature>
<feature type="transmembrane region" description="Helical" evidence="7">
    <location>
        <begin position="69"/>
        <end position="91"/>
    </location>
</feature>
<dbReference type="InterPro" id="IPR018480">
    <property type="entry name" value="PNAcMuramoyl-5peptid_Trfase_CS"/>
</dbReference>
<dbReference type="GO" id="GO:0005886">
    <property type="term" value="C:plasma membrane"/>
    <property type="evidence" value="ECO:0007669"/>
    <property type="project" value="UniProtKB-SubCell"/>
</dbReference>
<keyword evidence="7" id="KW-0131">Cell cycle</keyword>
<keyword evidence="6 7" id="KW-0472">Membrane</keyword>
<dbReference type="GO" id="GO:0051301">
    <property type="term" value="P:cell division"/>
    <property type="evidence" value="ECO:0007669"/>
    <property type="project" value="UniProtKB-KW"/>
</dbReference>
<dbReference type="PROSITE" id="PS01347">
    <property type="entry name" value="MRAY_1"/>
    <property type="match status" value="1"/>
</dbReference>
<evidence type="ECO:0000313" key="10">
    <source>
        <dbReference type="EMBL" id="HEA86902.1"/>
    </source>
</evidence>
<feature type="transmembrane region" description="Helical" evidence="7">
    <location>
        <begin position="198"/>
        <end position="221"/>
    </location>
</feature>
<evidence type="ECO:0000256" key="3">
    <source>
        <dbReference type="ARBA" id="ARBA00022679"/>
    </source>
</evidence>
<feature type="binding site" evidence="9">
    <location>
        <position position="193"/>
    </location>
    <ligand>
        <name>Mg(2+)</name>
        <dbReference type="ChEBI" id="CHEBI:18420"/>
    </ligand>
</feature>
<comment type="function">
    <text evidence="7">Catalyzes the initial step of the lipid cycle reactions in the biosynthesis of the cell wall peptidoglycan: transfers peptidoglycan precursor phospho-MurNAc-pentapeptide from UDP-MurNAc-pentapeptide onto the lipid carrier undecaprenyl phosphate, yielding undecaprenyl-pyrophosphoryl-MurNAc-pentapeptide, known as lipid I.</text>
</comment>
<comment type="pathway">
    <text evidence="7">Cell wall biogenesis; peptidoglycan biosynthesis.</text>
</comment>
<dbReference type="UniPathway" id="UPA00219"/>
<proteinExistence type="inferred from homology"/>
<keyword evidence="7" id="KW-0132">Cell division</keyword>
<dbReference type="Pfam" id="PF10555">
    <property type="entry name" value="MraY_sig1"/>
    <property type="match status" value="1"/>
</dbReference>
<keyword evidence="7" id="KW-0133">Cell shape</keyword>
<reference evidence="10" key="1">
    <citation type="journal article" date="2020" name="mSystems">
        <title>Genome- and Community-Level Interaction Insights into Carbon Utilization and Element Cycling Functions of Hydrothermarchaeota in Hydrothermal Sediment.</title>
        <authorList>
            <person name="Zhou Z."/>
            <person name="Liu Y."/>
            <person name="Xu W."/>
            <person name="Pan J."/>
            <person name="Luo Z.H."/>
            <person name="Li M."/>
        </authorList>
    </citation>
    <scope>NUCLEOTIDE SEQUENCE [LARGE SCALE GENOMIC DNA]</scope>
    <source>
        <strain evidence="10">SpSt-265</strain>
        <strain evidence="11">SpSt-465</strain>
    </source>
</reference>
<evidence type="ECO:0000256" key="4">
    <source>
        <dbReference type="ARBA" id="ARBA00022692"/>
    </source>
</evidence>
<feature type="transmembrane region" description="Helical" evidence="7">
    <location>
        <begin position="289"/>
        <end position="312"/>
    </location>
</feature>
<feature type="transmembrane region" description="Helical" evidence="7">
    <location>
        <begin position="26"/>
        <end position="48"/>
    </location>
</feature>
<organism evidence="10">
    <name type="scientific">candidate division WOR-3 bacterium</name>
    <dbReference type="NCBI Taxonomy" id="2052148"/>
    <lineage>
        <taxon>Bacteria</taxon>
        <taxon>Bacteria division WOR-3</taxon>
    </lineage>
</organism>
<dbReference type="NCBIfam" id="TIGR00445">
    <property type="entry name" value="mraY"/>
    <property type="match status" value="1"/>
</dbReference>
<feature type="transmembrane region" description="Helical" evidence="7">
    <location>
        <begin position="264"/>
        <end position="283"/>
    </location>
</feature>
<dbReference type="PANTHER" id="PTHR22926:SF5">
    <property type="entry name" value="PHOSPHO-N-ACETYLMURAMOYL-PENTAPEPTIDE-TRANSFERASE HOMOLOG"/>
    <property type="match status" value="1"/>
</dbReference>
<evidence type="ECO:0000313" key="11">
    <source>
        <dbReference type="EMBL" id="HFJ53409.1"/>
    </source>
</evidence>
<comment type="subcellular location">
    <subcellularLocation>
        <location evidence="7">Cell membrane</location>
        <topology evidence="7">Multi-pass membrane protein</topology>
    </subcellularLocation>
    <subcellularLocation>
        <location evidence="1">Membrane</location>
        <topology evidence="1">Multi-pass membrane protein</topology>
    </subcellularLocation>
</comment>
<dbReference type="EMBL" id="DSTU01000003">
    <property type="protein sequence ID" value="HFJ53409.1"/>
    <property type="molecule type" value="Genomic_DNA"/>
</dbReference>
<dbReference type="GO" id="GO:0046872">
    <property type="term" value="F:metal ion binding"/>
    <property type="evidence" value="ECO:0007669"/>
    <property type="project" value="UniProtKB-KW"/>
</dbReference>
<dbReference type="AlphaFoldDB" id="A0A7C1RY79"/>
<sequence length="362" mass="39275">MFYYLLTPLTRYFGALNLFRYITFRAAMAGVVAIVLTLVLGVPLIRLLKRLQLGQNIREEVPERHRGKAGTPTMGGVLILVAAIIGTVLFGDLKNQSVLLGLAVLLSLGALGFWDDYVKVRGGRARGINKRTKLFFQLLVAAGVGVVLYFFPADPGIKTKTNFLLFKNIVVDFGIFYIPLIMLVLIGSSNAVNLSDGLDGLAPGLLTVALGTYTALCYISGNFKIAQYLNIQYVPVSGEMTVFCLALTGACLGFLWFNSYPAEIFMGDTGSLPLGGALGLAAIVSKHELLLPIVGGVFVIEAGSVLIQVIYFHSTGGKRIFRMAPLHHHFEFKGWVEPKIVTRFVIVAVLCGMVALATLKVR</sequence>
<evidence type="ECO:0000256" key="8">
    <source>
        <dbReference type="NCBIfam" id="TIGR00445"/>
    </source>
</evidence>
<feature type="transmembrane region" description="Helical" evidence="7">
    <location>
        <begin position="340"/>
        <end position="359"/>
    </location>
</feature>
<dbReference type="CDD" id="cd06852">
    <property type="entry name" value="GT_MraY"/>
    <property type="match status" value="1"/>
</dbReference>
<keyword evidence="4 7" id="KW-0812">Transmembrane</keyword>